<dbReference type="EMBL" id="CCYD01000207">
    <property type="protein sequence ID" value="CEG36554.1"/>
    <property type="molecule type" value="Genomic_DNA"/>
</dbReference>
<evidence type="ECO:0000313" key="1">
    <source>
        <dbReference type="EMBL" id="CEG36554.1"/>
    </source>
</evidence>
<keyword evidence="2" id="KW-1185">Reference proteome</keyword>
<dbReference type="AlphaFoldDB" id="A0A0P1A8A3"/>
<sequence>MELSWVILTALQDHHQLQILTVNESCWTRLTSVLTSENQTLLVNIISGAEFTYALKHMKASSSPDMDGLTASFYHVAADGFEKCLSTAFNYQLSHGDLFLPSASQMLAC</sequence>
<proteinExistence type="predicted"/>
<dbReference type="RefSeq" id="XP_024572923.1">
    <property type="nucleotide sequence ID" value="XM_024721780.1"/>
</dbReference>
<organism evidence="1 2">
    <name type="scientific">Plasmopara halstedii</name>
    <name type="common">Downy mildew of sunflower</name>
    <dbReference type="NCBI Taxonomy" id="4781"/>
    <lineage>
        <taxon>Eukaryota</taxon>
        <taxon>Sar</taxon>
        <taxon>Stramenopiles</taxon>
        <taxon>Oomycota</taxon>
        <taxon>Peronosporomycetes</taxon>
        <taxon>Peronosporales</taxon>
        <taxon>Peronosporaceae</taxon>
        <taxon>Plasmopara</taxon>
    </lineage>
</organism>
<dbReference type="Proteomes" id="UP000054928">
    <property type="component" value="Unassembled WGS sequence"/>
</dbReference>
<protein>
    <submittedName>
        <fullName evidence="1">Uncharacterized protein</fullName>
    </submittedName>
</protein>
<evidence type="ECO:0000313" key="2">
    <source>
        <dbReference type="Proteomes" id="UP000054928"/>
    </source>
</evidence>
<dbReference type="GeneID" id="36398157"/>
<name>A0A0P1A8A3_PLAHL</name>
<dbReference type="OrthoDB" id="78439at2759"/>
<reference evidence="2" key="1">
    <citation type="submission" date="2014-09" db="EMBL/GenBank/DDBJ databases">
        <authorList>
            <person name="Sharma Rahul"/>
            <person name="Thines Marco"/>
        </authorList>
    </citation>
    <scope>NUCLEOTIDE SEQUENCE [LARGE SCALE GENOMIC DNA]</scope>
</reference>
<accession>A0A0P1A8A3</accession>